<keyword evidence="5" id="KW-1185">Reference proteome</keyword>
<accession>A0A1Y2BKH7</accession>
<evidence type="ECO:0000313" key="5">
    <source>
        <dbReference type="Proteomes" id="UP000193920"/>
    </source>
</evidence>
<feature type="compositionally biased region" description="Basic residues" evidence="1">
    <location>
        <begin position="241"/>
        <end position="259"/>
    </location>
</feature>
<sequence>MFKNLIKLVLIVSQVTNIFCINEIKISVVMPVYNTEKYLKRSIQSVLDQTLNEIELICVDDASTDDSLSILEEFKEKDNRVKVFHFNKNQGPSVARNKGIEMATGEFIGFIDDDDYMDKRFYENSYKYSKNFDVVVGNFVLGTNLSSYYLPFPNWDRRGSVFDSIFRREFLNAHNVRFAINMRIAEDIKFRYDCYEYNPRITEIPDEGIYYYYKQREGSLTNFSKKYLINYNRKAKIEAKNRRRKSKKQKKEISKKKTY</sequence>
<feature type="signal peptide" evidence="2">
    <location>
        <begin position="1"/>
        <end position="20"/>
    </location>
</feature>
<dbReference type="PANTHER" id="PTHR22916">
    <property type="entry name" value="GLYCOSYLTRANSFERASE"/>
    <property type="match status" value="1"/>
</dbReference>
<dbReference type="Pfam" id="PF00535">
    <property type="entry name" value="Glycos_transf_2"/>
    <property type="match status" value="1"/>
</dbReference>
<dbReference type="OrthoDB" id="206708at2759"/>
<comment type="caution">
    <text evidence="4">The sequence shown here is derived from an EMBL/GenBank/DDBJ whole genome shotgun (WGS) entry which is preliminary data.</text>
</comment>
<evidence type="ECO:0000313" key="4">
    <source>
        <dbReference type="EMBL" id="ORY35278.1"/>
    </source>
</evidence>
<name>A0A1Y2BKH7_9FUNG</name>
<dbReference type="STRING" id="1754190.A0A1Y2BKH7"/>
<feature type="region of interest" description="Disordered" evidence="1">
    <location>
        <begin position="238"/>
        <end position="259"/>
    </location>
</feature>
<gene>
    <name evidence="4" type="ORF">LY90DRAFT_511702</name>
</gene>
<reference evidence="4 5" key="1">
    <citation type="submission" date="2016-08" db="EMBL/GenBank/DDBJ databases">
        <title>A Parts List for Fungal Cellulosomes Revealed by Comparative Genomics.</title>
        <authorList>
            <consortium name="DOE Joint Genome Institute"/>
            <person name="Haitjema C.H."/>
            <person name="Gilmore S.P."/>
            <person name="Henske J.K."/>
            <person name="Solomon K.V."/>
            <person name="De Groot R."/>
            <person name="Kuo A."/>
            <person name="Mondo S.J."/>
            <person name="Salamov A.A."/>
            <person name="Labutti K."/>
            <person name="Zhao Z."/>
            <person name="Chiniquy J."/>
            <person name="Barry K."/>
            <person name="Brewer H.M."/>
            <person name="Purvine S.O."/>
            <person name="Wright A.T."/>
            <person name="Boxma B."/>
            <person name="Van Alen T."/>
            <person name="Hackstein J.H."/>
            <person name="Baker S.E."/>
            <person name="Grigoriev I.V."/>
            <person name="O'Malley M.A."/>
        </authorList>
    </citation>
    <scope>NUCLEOTIDE SEQUENCE [LARGE SCALE GENOMIC DNA]</scope>
    <source>
        <strain evidence="4 5">G1</strain>
    </source>
</reference>
<organism evidence="4 5">
    <name type="scientific">Neocallimastix californiae</name>
    <dbReference type="NCBI Taxonomy" id="1754190"/>
    <lineage>
        <taxon>Eukaryota</taxon>
        <taxon>Fungi</taxon>
        <taxon>Fungi incertae sedis</taxon>
        <taxon>Chytridiomycota</taxon>
        <taxon>Chytridiomycota incertae sedis</taxon>
        <taxon>Neocallimastigomycetes</taxon>
        <taxon>Neocallimastigales</taxon>
        <taxon>Neocallimastigaceae</taxon>
        <taxon>Neocallimastix</taxon>
    </lineage>
</organism>
<evidence type="ECO:0000256" key="2">
    <source>
        <dbReference type="SAM" id="SignalP"/>
    </source>
</evidence>
<keyword evidence="4" id="KW-0808">Transferase</keyword>
<dbReference type="Gene3D" id="3.90.550.10">
    <property type="entry name" value="Spore Coat Polysaccharide Biosynthesis Protein SpsA, Chain A"/>
    <property type="match status" value="1"/>
</dbReference>
<dbReference type="GO" id="GO:0016758">
    <property type="term" value="F:hexosyltransferase activity"/>
    <property type="evidence" value="ECO:0007669"/>
    <property type="project" value="UniProtKB-ARBA"/>
</dbReference>
<evidence type="ECO:0000256" key="1">
    <source>
        <dbReference type="SAM" id="MobiDB-lite"/>
    </source>
</evidence>
<protein>
    <submittedName>
        <fullName evidence="4">Nucleotide-diphospho-sugar transferase</fullName>
    </submittedName>
</protein>
<feature type="domain" description="Glycosyltransferase 2-like" evidence="3">
    <location>
        <begin position="27"/>
        <end position="142"/>
    </location>
</feature>
<feature type="chain" id="PRO_5012643792" evidence="2">
    <location>
        <begin position="21"/>
        <end position="259"/>
    </location>
</feature>
<dbReference type="AlphaFoldDB" id="A0A1Y2BKH7"/>
<evidence type="ECO:0000259" key="3">
    <source>
        <dbReference type="Pfam" id="PF00535"/>
    </source>
</evidence>
<keyword evidence="2" id="KW-0732">Signal</keyword>
<proteinExistence type="predicted"/>
<dbReference type="CDD" id="cd00761">
    <property type="entry name" value="Glyco_tranf_GTA_type"/>
    <property type="match status" value="1"/>
</dbReference>
<dbReference type="SUPFAM" id="SSF53448">
    <property type="entry name" value="Nucleotide-diphospho-sugar transferases"/>
    <property type="match status" value="1"/>
</dbReference>
<dbReference type="PANTHER" id="PTHR22916:SF3">
    <property type="entry name" value="UDP-GLCNAC:BETAGAL BETA-1,3-N-ACETYLGLUCOSAMINYLTRANSFERASE-LIKE PROTEIN 1"/>
    <property type="match status" value="1"/>
</dbReference>
<dbReference type="Proteomes" id="UP000193920">
    <property type="component" value="Unassembled WGS sequence"/>
</dbReference>
<dbReference type="InterPro" id="IPR001173">
    <property type="entry name" value="Glyco_trans_2-like"/>
</dbReference>
<dbReference type="EMBL" id="MCOG01000152">
    <property type="protein sequence ID" value="ORY35278.1"/>
    <property type="molecule type" value="Genomic_DNA"/>
</dbReference>
<dbReference type="InterPro" id="IPR029044">
    <property type="entry name" value="Nucleotide-diphossugar_trans"/>
</dbReference>